<dbReference type="SUPFAM" id="SSF52058">
    <property type="entry name" value="L domain-like"/>
    <property type="match status" value="1"/>
</dbReference>
<dbReference type="AlphaFoldDB" id="A0A177AZ83"/>
<organism evidence="3 4">
    <name type="scientific">Intoshia linei</name>
    <dbReference type="NCBI Taxonomy" id="1819745"/>
    <lineage>
        <taxon>Eukaryota</taxon>
        <taxon>Metazoa</taxon>
        <taxon>Spiralia</taxon>
        <taxon>Lophotrochozoa</taxon>
        <taxon>Mesozoa</taxon>
        <taxon>Orthonectida</taxon>
        <taxon>Rhopaluridae</taxon>
        <taxon>Intoshia</taxon>
    </lineage>
</organism>
<dbReference type="PANTHER" id="PTHR46652">
    <property type="entry name" value="LEUCINE-RICH REPEAT AND IQ DOMAIN-CONTAINING PROTEIN 1-RELATED"/>
    <property type="match status" value="1"/>
</dbReference>
<gene>
    <name evidence="3" type="ORF">A3Q56_05606</name>
</gene>
<comment type="caution">
    <text evidence="3">The sequence shown here is derived from an EMBL/GenBank/DDBJ whole genome shotgun (WGS) entry which is preliminary data.</text>
</comment>
<proteinExistence type="predicted"/>
<dbReference type="OrthoDB" id="10262005at2759"/>
<dbReference type="EMBL" id="LWCA01000859">
    <property type="protein sequence ID" value="OAF66683.1"/>
    <property type="molecule type" value="Genomic_DNA"/>
</dbReference>
<dbReference type="InterPro" id="IPR032675">
    <property type="entry name" value="LRR_dom_sf"/>
</dbReference>
<keyword evidence="2" id="KW-0677">Repeat</keyword>
<evidence type="ECO:0000313" key="3">
    <source>
        <dbReference type="EMBL" id="OAF66683.1"/>
    </source>
</evidence>
<evidence type="ECO:0000313" key="4">
    <source>
        <dbReference type="Proteomes" id="UP000078046"/>
    </source>
</evidence>
<reference evidence="3 4" key="1">
    <citation type="submission" date="2016-04" db="EMBL/GenBank/DDBJ databases">
        <title>The genome of Intoshia linei affirms orthonectids as highly simplified spiralians.</title>
        <authorList>
            <person name="Mikhailov K.V."/>
            <person name="Slusarev G.S."/>
            <person name="Nikitin M.A."/>
            <person name="Logacheva M.D."/>
            <person name="Penin A."/>
            <person name="Aleoshin V."/>
            <person name="Panchin Y.V."/>
        </authorList>
    </citation>
    <scope>NUCLEOTIDE SEQUENCE [LARGE SCALE GENOMIC DNA]</scope>
    <source>
        <strain evidence="3">Intl2013</strain>
        <tissue evidence="3">Whole animal</tissue>
    </source>
</reference>
<evidence type="ECO:0000256" key="1">
    <source>
        <dbReference type="ARBA" id="ARBA00022614"/>
    </source>
</evidence>
<sequence>MRTCQFLKRISHAYLQNKNIEYLGTLLEPCKSLRILYLYENNLRLNPTLVTNTKLTHVYLQHNLIEEILPFANLPCLEKLYLSKNNIRIVNGLENLVNLRELYIDSQNTENECMLEFDQDCILSISKSLILLDIHNNKIQDLTVLWHLNNLQHLNATENKIEHHLQITNAMNHGWKSLKNLNIENNPITTNSKEMNIVISSASLVLENLSKQKLTKALRLYSRTRSHDFTLHPLRIPQGNFIKKVNK</sequence>
<dbReference type="CDD" id="cd21340">
    <property type="entry name" value="PPP1R42"/>
    <property type="match status" value="1"/>
</dbReference>
<dbReference type="Gene3D" id="3.80.10.10">
    <property type="entry name" value="Ribonuclease Inhibitor"/>
    <property type="match status" value="2"/>
</dbReference>
<protein>
    <submittedName>
        <fullName evidence="3">Leucine-rich repeat-containing protein 67</fullName>
    </submittedName>
</protein>
<accession>A0A177AZ83</accession>
<dbReference type="PANTHER" id="PTHR46652:SF3">
    <property type="entry name" value="LEUCINE-RICH REPEAT-CONTAINING PROTEIN 9"/>
    <property type="match status" value="1"/>
</dbReference>
<dbReference type="Pfam" id="PF13855">
    <property type="entry name" value="LRR_8"/>
    <property type="match status" value="1"/>
</dbReference>
<dbReference type="InterPro" id="IPR001611">
    <property type="entry name" value="Leu-rich_rpt"/>
</dbReference>
<keyword evidence="1" id="KW-0433">Leucine-rich repeat</keyword>
<dbReference type="Proteomes" id="UP000078046">
    <property type="component" value="Unassembled WGS sequence"/>
</dbReference>
<evidence type="ECO:0000256" key="2">
    <source>
        <dbReference type="ARBA" id="ARBA00022737"/>
    </source>
</evidence>
<name>A0A177AZ83_9BILA</name>
<dbReference type="InterPro" id="IPR050836">
    <property type="entry name" value="SDS22/Internalin_LRR"/>
</dbReference>
<keyword evidence="4" id="KW-1185">Reference proteome</keyword>
<dbReference type="PROSITE" id="PS51450">
    <property type="entry name" value="LRR"/>
    <property type="match status" value="3"/>
</dbReference>
<dbReference type="SMART" id="SM00365">
    <property type="entry name" value="LRR_SD22"/>
    <property type="match status" value="2"/>
</dbReference>